<accession>A0ABQ4ZK10</accession>
<dbReference type="Proteomes" id="UP001151760">
    <property type="component" value="Unassembled WGS sequence"/>
</dbReference>
<proteinExistence type="predicted"/>
<comment type="caution">
    <text evidence="2">The sequence shown here is derived from an EMBL/GenBank/DDBJ whole genome shotgun (WGS) entry which is preliminary data.</text>
</comment>
<dbReference type="Gene3D" id="2.40.70.10">
    <property type="entry name" value="Acid Proteases"/>
    <property type="match status" value="1"/>
</dbReference>
<gene>
    <name evidence="2" type="ORF">Tco_0771986</name>
</gene>
<feature type="compositionally biased region" description="Polar residues" evidence="1">
    <location>
        <begin position="174"/>
        <end position="185"/>
    </location>
</feature>
<keyword evidence="3" id="KW-1185">Reference proteome</keyword>
<reference evidence="2" key="1">
    <citation type="journal article" date="2022" name="Int. J. Mol. Sci.">
        <title>Draft Genome of Tanacetum Coccineum: Genomic Comparison of Closely Related Tanacetum-Family Plants.</title>
        <authorList>
            <person name="Yamashiro T."/>
            <person name="Shiraishi A."/>
            <person name="Nakayama K."/>
            <person name="Satake H."/>
        </authorList>
    </citation>
    <scope>NUCLEOTIDE SEQUENCE</scope>
</reference>
<protein>
    <recommendedName>
        <fullName evidence="4">MAK10-like protein</fullName>
    </recommendedName>
</protein>
<evidence type="ECO:0000256" key="1">
    <source>
        <dbReference type="SAM" id="MobiDB-lite"/>
    </source>
</evidence>
<evidence type="ECO:0000313" key="2">
    <source>
        <dbReference type="EMBL" id="GJS89350.1"/>
    </source>
</evidence>
<reference evidence="2" key="2">
    <citation type="submission" date="2022-01" db="EMBL/GenBank/DDBJ databases">
        <authorList>
            <person name="Yamashiro T."/>
            <person name="Shiraishi A."/>
            <person name="Satake H."/>
            <person name="Nakayama K."/>
        </authorList>
    </citation>
    <scope>NUCLEOTIDE SEQUENCE</scope>
</reference>
<sequence length="447" mass="50248">MSRVHPTAASRCPVVHRPTSPIELEIMSKRLMRSSSAQRNSQAVTKSLLCRICSGFPATSGIATLSIAWKIPNKPLLNTHPRVLTKQEVSGTLLSPSKTILVSPTIRHGKVTQILDGDNPKIPKIKGLVSNFMASQDARLSKFEADFKQQQSVMTNKIDTVLKAITDRIAVALSSDTNPPKQQSKSHGDKPEENEEEEKDNPKNIHVNPFVPPDPSISFITEKVLKLNSFFESLGLVPQSSNTELVCTKGDDDDVMFIEIVKTNEDSHKEEPEVGEQEVEYFDIFPTKSELAYHKYLMCGPIPSIFLRNPIITEGCPSNLKIPCNIGHVHMEKAYIDPNFSLNIMTRMMYNWIMRRKLDPRENSDRGVSNFTGRIKGMHVFMGNFTYIIDFMIVEDISSIIDPRLTQVVLGRPFVEISNMSHDPPEGVVRFTNGTDEVSYKMPHKIE</sequence>
<feature type="region of interest" description="Disordered" evidence="1">
    <location>
        <begin position="173"/>
        <end position="210"/>
    </location>
</feature>
<dbReference type="EMBL" id="BQNB010011343">
    <property type="protein sequence ID" value="GJS89350.1"/>
    <property type="molecule type" value="Genomic_DNA"/>
</dbReference>
<evidence type="ECO:0008006" key="4">
    <source>
        <dbReference type="Google" id="ProtNLM"/>
    </source>
</evidence>
<organism evidence="2 3">
    <name type="scientific">Tanacetum coccineum</name>
    <dbReference type="NCBI Taxonomy" id="301880"/>
    <lineage>
        <taxon>Eukaryota</taxon>
        <taxon>Viridiplantae</taxon>
        <taxon>Streptophyta</taxon>
        <taxon>Embryophyta</taxon>
        <taxon>Tracheophyta</taxon>
        <taxon>Spermatophyta</taxon>
        <taxon>Magnoliopsida</taxon>
        <taxon>eudicotyledons</taxon>
        <taxon>Gunneridae</taxon>
        <taxon>Pentapetalae</taxon>
        <taxon>asterids</taxon>
        <taxon>campanulids</taxon>
        <taxon>Asterales</taxon>
        <taxon>Asteraceae</taxon>
        <taxon>Asteroideae</taxon>
        <taxon>Anthemideae</taxon>
        <taxon>Anthemidinae</taxon>
        <taxon>Tanacetum</taxon>
    </lineage>
</organism>
<dbReference type="InterPro" id="IPR021109">
    <property type="entry name" value="Peptidase_aspartic_dom_sf"/>
</dbReference>
<evidence type="ECO:0000313" key="3">
    <source>
        <dbReference type="Proteomes" id="UP001151760"/>
    </source>
</evidence>
<name>A0ABQ4ZK10_9ASTR</name>